<dbReference type="Gene3D" id="3.80.10.10">
    <property type="entry name" value="Ribonuclease Inhibitor"/>
    <property type="match status" value="2"/>
</dbReference>
<dbReference type="GO" id="GO:0003723">
    <property type="term" value="F:RNA binding"/>
    <property type="evidence" value="ECO:0007669"/>
    <property type="project" value="UniProtKB-UniRule"/>
</dbReference>
<keyword evidence="2" id="KW-0433">Leucine-rich repeat</keyword>
<evidence type="ECO:0000256" key="1">
    <source>
        <dbReference type="ARBA" id="ARBA00008894"/>
    </source>
</evidence>
<dbReference type="GO" id="GO:0043531">
    <property type="term" value="F:ADP binding"/>
    <property type="evidence" value="ECO:0007669"/>
    <property type="project" value="InterPro"/>
</dbReference>
<keyword evidence="11" id="KW-1185">Reference proteome</keyword>
<evidence type="ECO:0000256" key="7">
    <source>
        <dbReference type="PROSITE-ProRule" id="PRU00176"/>
    </source>
</evidence>
<feature type="domain" description="RRM" evidence="9">
    <location>
        <begin position="1073"/>
        <end position="1144"/>
    </location>
</feature>
<keyword evidence="4" id="KW-0547">Nucleotide-binding</keyword>
<comment type="caution">
    <text evidence="10">The sequence shown here is derived from an EMBL/GenBank/DDBJ whole genome shotgun (WGS) entry which is preliminary data.</text>
</comment>
<evidence type="ECO:0000256" key="5">
    <source>
        <dbReference type="ARBA" id="ARBA00022821"/>
    </source>
</evidence>
<dbReference type="InterPro" id="IPR032675">
    <property type="entry name" value="LRR_dom_sf"/>
</dbReference>
<organism evidence="10 11">
    <name type="scientific">Artemisia annua</name>
    <name type="common">Sweet wormwood</name>
    <dbReference type="NCBI Taxonomy" id="35608"/>
    <lineage>
        <taxon>Eukaryota</taxon>
        <taxon>Viridiplantae</taxon>
        <taxon>Streptophyta</taxon>
        <taxon>Embryophyta</taxon>
        <taxon>Tracheophyta</taxon>
        <taxon>Spermatophyta</taxon>
        <taxon>Magnoliopsida</taxon>
        <taxon>eudicotyledons</taxon>
        <taxon>Gunneridae</taxon>
        <taxon>Pentapetalae</taxon>
        <taxon>asterids</taxon>
        <taxon>campanulids</taxon>
        <taxon>Asterales</taxon>
        <taxon>Asteraceae</taxon>
        <taxon>Asteroideae</taxon>
        <taxon>Anthemideae</taxon>
        <taxon>Artemisiinae</taxon>
        <taxon>Artemisia</taxon>
    </lineage>
</organism>
<dbReference type="SUPFAM" id="SSF52058">
    <property type="entry name" value="L domain-like"/>
    <property type="match status" value="1"/>
</dbReference>
<dbReference type="InterPro" id="IPR055414">
    <property type="entry name" value="LRR_R13L4/SHOC2-like"/>
</dbReference>
<evidence type="ECO:0000259" key="9">
    <source>
        <dbReference type="PROSITE" id="PS50102"/>
    </source>
</evidence>
<dbReference type="GO" id="GO:0005524">
    <property type="term" value="F:ATP binding"/>
    <property type="evidence" value="ECO:0007669"/>
    <property type="project" value="UniProtKB-KW"/>
</dbReference>
<dbReference type="EMBL" id="PKPP01002503">
    <property type="protein sequence ID" value="PWA74831.1"/>
    <property type="molecule type" value="Genomic_DNA"/>
</dbReference>
<dbReference type="Gene3D" id="1.10.10.10">
    <property type="entry name" value="Winged helix-like DNA-binding domain superfamily/Winged helix DNA-binding domain"/>
    <property type="match status" value="1"/>
</dbReference>
<keyword evidence="6" id="KW-0067">ATP-binding</keyword>
<dbReference type="InterPro" id="IPR058922">
    <property type="entry name" value="WHD_DRP"/>
</dbReference>
<dbReference type="InterPro" id="IPR012677">
    <property type="entry name" value="Nucleotide-bd_a/b_plait_sf"/>
</dbReference>
<dbReference type="Pfam" id="PF00076">
    <property type="entry name" value="RRM_1"/>
    <property type="match status" value="1"/>
</dbReference>
<feature type="compositionally biased region" description="Basic residues" evidence="8">
    <location>
        <begin position="950"/>
        <end position="963"/>
    </location>
</feature>
<dbReference type="InterPro" id="IPR000504">
    <property type="entry name" value="RRM_dom"/>
</dbReference>
<dbReference type="OrthoDB" id="10266058at2759"/>
<dbReference type="InterPro" id="IPR036388">
    <property type="entry name" value="WH-like_DNA-bd_sf"/>
</dbReference>
<sequence length="1144" mass="130488">MDHMKDVISMGQNGQVKTKVPNPPGSLLQFQSPIVHKSKGHSGSLQQKFNLAEIVSTYQQPIRISGKVSCSRSSQSIQNSRDQIYKQFRHQNNLPKEALQQNLSFIKNIGVKQSRDAYPNVSKRTAIRQIKRTDQKNPKLQVRRLDQVPAFCSSTLPSCEIMAKHSSVNTIGARELHNRESNVRVSREINDSKSSMIGNHGRGFSKQFNTSRNVTTTSCRCRSTDDRVQAETGKIGFWRSVRVSGINIQKSFTEQIVFLKWVNIKGCPVDPFCRYRYCLRHCHLIAVFIIERLSTKYWMISKTLIVKKCKGLPLAVKTLGSLMLTKKKVNEWQLVNDKFMSEMQDNDILPALRLSYDDLPPHMKICFAYCCVFSKGEEMSKDSLIELWMANGFIPSQGDVSLYALGEEIFTCLVRRSFFEDVVEKDIYTSEECCKMHDLMHDLALYVIRHDCAVIEPGKELITSDEVLHLSLSCHGFCFLEHDLKKLRPIRSMLVFVKVYESSIRQISSHVYLRVLCLQGIESSTLPESICKLIHLRYLKIKDSDIQALPDTIIYLQNLQTLILENCCQLRELPKGLRYMRNLQRLDISYCPELQHMPVGIKELTNLRRLSHFVVGKDDGARIGELAKLNLLGWGLKLSLLENVGSLRDAKSANLKDKTNLRSLRLNWSWKDRSETVESEVLEGLEPNTGLQKLTIWYNMGRVISPSWLVKLVNLTCIRFYYLEKCERLPPLGKLPRLKIIILWNMRSLKCFHDDDNATSNDEIIFPSLQELDINECSSLVCLPSNFPKLRSLKIGSCHELRSLPDEIQSLKDLNKIMIRDCKILSRRCEKEIGEDWPKISHIPHLNIEILRLLEANVHYILSGSHAYSRESLKSILKNSPRGGYKDQDREKVRDPDFDRTRETDRDGHMVRYRERSLRRKRGRDTDSNSDDDSYHRSHSHSRARYEHRSRSKSRSPSKRKRVSGFDIAPPASAILSGGAAVAAPVRSSWNVPKYASLTNDSADGPQMFIIHFFSLQSVVTFFSHGMSAIGGNTSGPSDAVVNVYINHEKKFAFVEMRSVEEASSAGGIEGPDRIFVAGIPYSLTDAQIRELLETFGALRGFDLVKDKETGGNSKGYAFYVFQDLSVTDIACRIKAITKVQRKS</sequence>
<feature type="region of interest" description="Disordered" evidence="8">
    <location>
        <begin position="878"/>
        <end position="966"/>
    </location>
</feature>
<protein>
    <submittedName>
        <fullName evidence="10">Disease resistance protein</fullName>
    </submittedName>
</protein>
<dbReference type="SMART" id="SM00360">
    <property type="entry name" value="RRM"/>
    <property type="match status" value="1"/>
</dbReference>
<evidence type="ECO:0000313" key="11">
    <source>
        <dbReference type="Proteomes" id="UP000245207"/>
    </source>
</evidence>
<dbReference type="PANTHER" id="PTHR36766">
    <property type="entry name" value="PLANT BROAD-SPECTRUM MILDEW RESISTANCE PROTEIN RPW8"/>
    <property type="match status" value="1"/>
</dbReference>
<evidence type="ECO:0000256" key="6">
    <source>
        <dbReference type="ARBA" id="ARBA00022840"/>
    </source>
</evidence>
<accession>A0A2U1NMX2</accession>
<keyword evidence="5" id="KW-0611">Plant defense</keyword>
<dbReference type="GO" id="GO:0006952">
    <property type="term" value="P:defense response"/>
    <property type="evidence" value="ECO:0007669"/>
    <property type="project" value="UniProtKB-KW"/>
</dbReference>
<comment type="similarity">
    <text evidence="1">Belongs to the disease resistance NB-LRR family.</text>
</comment>
<dbReference type="InterPro" id="IPR035979">
    <property type="entry name" value="RBD_domain_sf"/>
</dbReference>
<evidence type="ECO:0000256" key="8">
    <source>
        <dbReference type="SAM" id="MobiDB-lite"/>
    </source>
</evidence>
<dbReference type="FunFam" id="1.10.10.10:FF:000322">
    <property type="entry name" value="Probable disease resistance protein At1g63360"/>
    <property type="match status" value="1"/>
</dbReference>
<dbReference type="Pfam" id="PF23598">
    <property type="entry name" value="LRR_14"/>
    <property type="match status" value="1"/>
</dbReference>
<dbReference type="STRING" id="35608.A0A2U1NMX2"/>
<dbReference type="Pfam" id="PF23559">
    <property type="entry name" value="WHD_DRP"/>
    <property type="match status" value="1"/>
</dbReference>
<dbReference type="PRINTS" id="PR00364">
    <property type="entry name" value="DISEASERSIST"/>
</dbReference>
<dbReference type="PANTHER" id="PTHR36766:SF40">
    <property type="entry name" value="DISEASE RESISTANCE PROTEIN RGA3"/>
    <property type="match status" value="1"/>
</dbReference>
<evidence type="ECO:0000313" key="10">
    <source>
        <dbReference type="EMBL" id="PWA74831.1"/>
    </source>
</evidence>
<feature type="compositionally biased region" description="Basic and acidic residues" evidence="8">
    <location>
        <begin position="884"/>
        <end position="916"/>
    </location>
</feature>
<keyword evidence="3" id="KW-0677">Repeat</keyword>
<dbReference type="Gene3D" id="3.30.70.330">
    <property type="match status" value="2"/>
</dbReference>
<evidence type="ECO:0000256" key="3">
    <source>
        <dbReference type="ARBA" id="ARBA00022737"/>
    </source>
</evidence>
<dbReference type="SUPFAM" id="SSF54928">
    <property type="entry name" value="RNA-binding domain, RBD"/>
    <property type="match status" value="1"/>
</dbReference>
<reference evidence="10 11" key="1">
    <citation type="journal article" date="2018" name="Mol. Plant">
        <title>The genome of Artemisia annua provides insight into the evolution of Asteraceae family and artemisinin biosynthesis.</title>
        <authorList>
            <person name="Shen Q."/>
            <person name="Zhang L."/>
            <person name="Liao Z."/>
            <person name="Wang S."/>
            <person name="Yan T."/>
            <person name="Shi P."/>
            <person name="Liu M."/>
            <person name="Fu X."/>
            <person name="Pan Q."/>
            <person name="Wang Y."/>
            <person name="Lv Z."/>
            <person name="Lu X."/>
            <person name="Zhang F."/>
            <person name="Jiang W."/>
            <person name="Ma Y."/>
            <person name="Chen M."/>
            <person name="Hao X."/>
            <person name="Li L."/>
            <person name="Tang Y."/>
            <person name="Lv G."/>
            <person name="Zhou Y."/>
            <person name="Sun X."/>
            <person name="Brodelius P.E."/>
            <person name="Rose J.K.C."/>
            <person name="Tang K."/>
        </authorList>
    </citation>
    <scope>NUCLEOTIDE SEQUENCE [LARGE SCALE GENOMIC DNA]</scope>
    <source>
        <strain evidence="11">cv. Huhao1</strain>
        <tissue evidence="10">Leaf</tissue>
    </source>
</reference>
<name>A0A2U1NMX2_ARTAN</name>
<keyword evidence="7" id="KW-0694">RNA-binding</keyword>
<dbReference type="Proteomes" id="UP000245207">
    <property type="component" value="Unassembled WGS sequence"/>
</dbReference>
<dbReference type="SUPFAM" id="SSF52540">
    <property type="entry name" value="P-loop containing nucleoside triphosphate hydrolases"/>
    <property type="match status" value="1"/>
</dbReference>
<gene>
    <name evidence="10" type="ORF">CTI12_AA225780</name>
</gene>
<dbReference type="InterPro" id="IPR027417">
    <property type="entry name" value="P-loop_NTPase"/>
</dbReference>
<dbReference type="PROSITE" id="PS50102">
    <property type="entry name" value="RRM"/>
    <property type="match status" value="1"/>
</dbReference>
<feature type="region of interest" description="Disordered" evidence="8">
    <location>
        <begin position="1"/>
        <end position="23"/>
    </location>
</feature>
<dbReference type="AlphaFoldDB" id="A0A2U1NMX2"/>
<proteinExistence type="inferred from homology"/>
<evidence type="ECO:0000256" key="2">
    <source>
        <dbReference type="ARBA" id="ARBA00022614"/>
    </source>
</evidence>
<evidence type="ECO:0000256" key="4">
    <source>
        <dbReference type="ARBA" id="ARBA00022741"/>
    </source>
</evidence>